<keyword evidence="2" id="KW-1133">Transmembrane helix</keyword>
<keyword evidence="2" id="KW-0472">Membrane</keyword>
<proteinExistence type="predicted"/>
<comment type="caution">
    <text evidence="3">The sequence shown here is derived from an EMBL/GenBank/DDBJ whole genome shotgun (WGS) entry which is preliminary data.</text>
</comment>
<protein>
    <submittedName>
        <fullName evidence="3">Uncharacterized protein</fullName>
    </submittedName>
</protein>
<dbReference type="RefSeq" id="WP_224607901.1">
    <property type="nucleotide sequence ID" value="NZ_JAIQXV010000007.1"/>
</dbReference>
<evidence type="ECO:0000256" key="1">
    <source>
        <dbReference type="SAM" id="MobiDB-lite"/>
    </source>
</evidence>
<evidence type="ECO:0000313" key="4">
    <source>
        <dbReference type="Proteomes" id="UP001596317"/>
    </source>
</evidence>
<accession>A0ABW1ZIN8</accession>
<keyword evidence="4" id="KW-1185">Reference proteome</keyword>
<name>A0ABW1ZIN8_9DEIO</name>
<dbReference type="EMBL" id="JBHSWB010000001">
    <property type="protein sequence ID" value="MFC6660117.1"/>
    <property type="molecule type" value="Genomic_DNA"/>
</dbReference>
<reference evidence="4" key="1">
    <citation type="journal article" date="2019" name="Int. J. Syst. Evol. Microbiol.">
        <title>The Global Catalogue of Microorganisms (GCM) 10K type strain sequencing project: providing services to taxonomists for standard genome sequencing and annotation.</title>
        <authorList>
            <consortium name="The Broad Institute Genomics Platform"/>
            <consortium name="The Broad Institute Genome Sequencing Center for Infectious Disease"/>
            <person name="Wu L."/>
            <person name="Ma J."/>
        </authorList>
    </citation>
    <scope>NUCLEOTIDE SEQUENCE [LARGE SCALE GENOMIC DNA]</scope>
    <source>
        <strain evidence="4">CCUG 63830</strain>
    </source>
</reference>
<organism evidence="3 4">
    <name type="scientific">Deinococcus multiflagellatus</name>
    <dbReference type="NCBI Taxonomy" id="1656887"/>
    <lineage>
        <taxon>Bacteria</taxon>
        <taxon>Thermotogati</taxon>
        <taxon>Deinococcota</taxon>
        <taxon>Deinococci</taxon>
        <taxon>Deinococcales</taxon>
        <taxon>Deinococcaceae</taxon>
        <taxon>Deinococcus</taxon>
    </lineage>
</organism>
<evidence type="ECO:0000313" key="3">
    <source>
        <dbReference type="EMBL" id="MFC6660117.1"/>
    </source>
</evidence>
<feature type="transmembrane region" description="Helical" evidence="2">
    <location>
        <begin position="6"/>
        <end position="29"/>
    </location>
</feature>
<sequence length="152" mass="15929">MTQPAAFLSAVDWSLVAYAAGMGALVSLLETVRSRNAQRGKQLPLSPWGTVLPESLVSALVGTLGTLVITGLVKPLRTFEGVGLVAAVLAVIVPRAWEFLRNNGWEVAVDWAAASATGPLQKLAEKAAARTKKGGPPDDPQGTESEGDEREP</sequence>
<keyword evidence="2" id="KW-0812">Transmembrane</keyword>
<gene>
    <name evidence="3" type="ORF">ACFP90_06920</name>
</gene>
<feature type="region of interest" description="Disordered" evidence="1">
    <location>
        <begin position="123"/>
        <end position="152"/>
    </location>
</feature>
<evidence type="ECO:0000256" key="2">
    <source>
        <dbReference type="SAM" id="Phobius"/>
    </source>
</evidence>
<dbReference type="Proteomes" id="UP001596317">
    <property type="component" value="Unassembled WGS sequence"/>
</dbReference>